<gene>
    <name evidence="1" type="ORF">ACEG43_00575</name>
</gene>
<comment type="caution">
    <text evidence="1">The sequence shown here is derived from an EMBL/GenBank/DDBJ whole genome shotgun (WGS) entry which is preliminary data.</text>
</comment>
<dbReference type="Proteomes" id="UP001571476">
    <property type="component" value="Unassembled WGS sequence"/>
</dbReference>
<protein>
    <recommendedName>
        <fullName evidence="3">Transposase</fullName>
    </recommendedName>
</protein>
<name>A0ABV4S8Z4_9ACTN</name>
<evidence type="ECO:0000313" key="1">
    <source>
        <dbReference type="EMBL" id="MFA3834686.1"/>
    </source>
</evidence>
<organism evidence="1 2">
    <name type="scientific">Streptomyces aureus</name>
    <dbReference type="NCBI Taxonomy" id="193461"/>
    <lineage>
        <taxon>Bacteria</taxon>
        <taxon>Bacillati</taxon>
        <taxon>Actinomycetota</taxon>
        <taxon>Actinomycetes</taxon>
        <taxon>Kitasatosporales</taxon>
        <taxon>Streptomycetaceae</taxon>
        <taxon>Streptomyces</taxon>
    </lineage>
</organism>
<sequence length="81" mass="9147">MAPKARYREARTGAVHQAAVLTEYGMHLELPPGDWSNAAVHLIRETEARGTHTRLTGPKAVRVRPRAHRERIGMDLPMILR</sequence>
<accession>A0ABV4S8Z4</accession>
<proteinExistence type="predicted"/>
<reference evidence="1 2" key="1">
    <citation type="submission" date="2024-08" db="EMBL/GenBank/DDBJ databases">
        <title>Genome sequence of Streptomyces aureus CACIA-1.46HGO.</title>
        <authorList>
            <person name="Evangelista-Martinez Z."/>
        </authorList>
    </citation>
    <scope>NUCLEOTIDE SEQUENCE [LARGE SCALE GENOMIC DNA]</scope>
    <source>
        <strain evidence="1 2">CACIA-1.46HGO</strain>
    </source>
</reference>
<evidence type="ECO:0008006" key="3">
    <source>
        <dbReference type="Google" id="ProtNLM"/>
    </source>
</evidence>
<dbReference type="RefSeq" id="WP_372560815.1">
    <property type="nucleotide sequence ID" value="NZ_JBGOSP010000001.1"/>
</dbReference>
<keyword evidence="2" id="KW-1185">Reference proteome</keyword>
<evidence type="ECO:0000313" key="2">
    <source>
        <dbReference type="Proteomes" id="UP001571476"/>
    </source>
</evidence>
<dbReference type="EMBL" id="JBGOSP010000001">
    <property type="protein sequence ID" value="MFA3834686.1"/>
    <property type="molecule type" value="Genomic_DNA"/>
</dbReference>